<dbReference type="Proteomes" id="UP001497623">
    <property type="component" value="Unassembled WGS sequence"/>
</dbReference>
<accession>A0AAV2S563</accession>
<dbReference type="PANTHER" id="PTHR46535">
    <property type="entry name" value="NEDD4-BINDING PROTEIN 2"/>
    <property type="match status" value="1"/>
</dbReference>
<evidence type="ECO:0000256" key="1">
    <source>
        <dbReference type="SAM" id="MobiDB-lite"/>
    </source>
</evidence>
<gene>
    <name evidence="2" type="ORF">MNOR_LOCUS33291</name>
</gene>
<feature type="non-terminal residue" evidence="2">
    <location>
        <position position="1"/>
    </location>
</feature>
<dbReference type="PANTHER" id="PTHR46535:SF1">
    <property type="entry name" value="NEDD4-BINDING PROTEIN 2"/>
    <property type="match status" value="1"/>
</dbReference>
<evidence type="ECO:0000313" key="3">
    <source>
        <dbReference type="Proteomes" id="UP001497623"/>
    </source>
</evidence>
<keyword evidence="3" id="KW-1185">Reference proteome</keyword>
<dbReference type="GO" id="GO:0004519">
    <property type="term" value="F:endonuclease activity"/>
    <property type="evidence" value="ECO:0007669"/>
    <property type="project" value="TreeGrafter"/>
</dbReference>
<dbReference type="EMBL" id="CAXKWB010047636">
    <property type="protein sequence ID" value="CAL4165679.1"/>
    <property type="molecule type" value="Genomic_DNA"/>
</dbReference>
<dbReference type="AlphaFoldDB" id="A0AAV2S563"/>
<proteinExistence type="predicted"/>
<reference evidence="2 3" key="1">
    <citation type="submission" date="2024-05" db="EMBL/GenBank/DDBJ databases">
        <authorList>
            <person name="Wallberg A."/>
        </authorList>
    </citation>
    <scope>NUCLEOTIDE SEQUENCE [LARGE SCALE GENOMIC DNA]</scope>
</reference>
<name>A0AAV2S563_MEGNR</name>
<evidence type="ECO:0000313" key="2">
    <source>
        <dbReference type="EMBL" id="CAL4165679.1"/>
    </source>
</evidence>
<sequence>VDGECLQEDRRVILPLELCHQIHNYWAKTREGKFKHESQVLDQIIRKDEALARRLQEEENASQNGTIVSGNGDEAFQKDPPTNFREIMELEQALKESESVPSTTAKEPSLSTKVNLQILCTEFPHVDPHAVEEQFNRCNGDYQSTEAILISVYGAHKEEPKNVVASDIVLNDR</sequence>
<feature type="non-terminal residue" evidence="2">
    <location>
        <position position="173"/>
    </location>
</feature>
<protein>
    <submittedName>
        <fullName evidence="2">Uncharacterized protein</fullName>
    </submittedName>
</protein>
<organism evidence="2 3">
    <name type="scientific">Meganyctiphanes norvegica</name>
    <name type="common">Northern krill</name>
    <name type="synonym">Thysanopoda norvegica</name>
    <dbReference type="NCBI Taxonomy" id="48144"/>
    <lineage>
        <taxon>Eukaryota</taxon>
        <taxon>Metazoa</taxon>
        <taxon>Ecdysozoa</taxon>
        <taxon>Arthropoda</taxon>
        <taxon>Crustacea</taxon>
        <taxon>Multicrustacea</taxon>
        <taxon>Malacostraca</taxon>
        <taxon>Eumalacostraca</taxon>
        <taxon>Eucarida</taxon>
        <taxon>Euphausiacea</taxon>
        <taxon>Euphausiidae</taxon>
        <taxon>Meganyctiphanes</taxon>
    </lineage>
</organism>
<comment type="caution">
    <text evidence="2">The sequence shown here is derived from an EMBL/GenBank/DDBJ whole genome shotgun (WGS) entry which is preliminary data.</text>
</comment>
<dbReference type="GO" id="GO:0005634">
    <property type="term" value="C:nucleus"/>
    <property type="evidence" value="ECO:0007669"/>
    <property type="project" value="TreeGrafter"/>
</dbReference>
<dbReference type="InterPro" id="IPR052772">
    <property type="entry name" value="Endo/PolyKinase_Domain-Protein"/>
</dbReference>
<feature type="region of interest" description="Disordered" evidence="1">
    <location>
        <begin position="56"/>
        <end position="76"/>
    </location>
</feature>